<organism evidence="1">
    <name type="scientific">marine sediment metagenome</name>
    <dbReference type="NCBI Taxonomy" id="412755"/>
    <lineage>
        <taxon>unclassified sequences</taxon>
        <taxon>metagenomes</taxon>
        <taxon>ecological metagenomes</taxon>
    </lineage>
</organism>
<name>X1GTN0_9ZZZZ</name>
<comment type="caution">
    <text evidence="1">The sequence shown here is derived from an EMBL/GenBank/DDBJ whole genome shotgun (WGS) entry which is preliminary data.</text>
</comment>
<sequence>MSYSIALGQPLSGGKYALLVSYSGSTNIISEVAPPSFLGFGFSYRIDAKKSLMLNASLGLTESVPDLSVSLGWNIGF</sequence>
<accession>X1GTN0</accession>
<evidence type="ECO:0008006" key="2">
    <source>
        <dbReference type="Google" id="ProtNLM"/>
    </source>
</evidence>
<dbReference type="AlphaFoldDB" id="X1GTN0"/>
<reference evidence="1" key="1">
    <citation type="journal article" date="2014" name="Front. Microbiol.">
        <title>High frequency of phylogenetically diverse reductive dehalogenase-homologous genes in deep subseafloor sedimentary metagenomes.</title>
        <authorList>
            <person name="Kawai M."/>
            <person name="Futagami T."/>
            <person name="Toyoda A."/>
            <person name="Takaki Y."/>
            <person name="Nishi S."/>
            <person name="Hori S."/>
            <person name="Arai W."/>
            <person name="Tsubouchi T."/>
            <person name="Morono Y."/>
            <person name="Uchiyama I."/>
            <person name="Ito T."/>
            <person name="Fujiyama A."/>
            <person name="Inagaki F."/>
            <person name="Takami H."/>
        </authorList>
    </citation>
    <scope>NUCLEOTIDE SEQUENCE</scope>
    <source>
        <strain evidence="1">Expedition CK06-06</strain>
    </source>
</reference>
<gene>
    <name evidence="1" type="ORF">S03H2_22382</name>
</gene>
<proteinExistence type="predicted"/>
<evidence type="ECO:0000313" key="1">
    <source>
        <dbReference type="EMBL" id="GAH36373.1"/>
    </source>
</evidence>
<protein>
    <recommendedName>
        <fullName evidence="2">Outer membrane protein beta-barrel domain-containing protein</fullName>
    </recommendedName>
</protein>
<dbReference type="EMBL" id="BARU01012044">
    <property type="protein sequence ID" value="GAH36373.1"/>
    <property type="molecule type" value="Genomic_DNA"/>
</dbReference>